<keyword evidence="6" id="KW-0808">Transferase</keyword>
<dbReference type="GO" id="GO:0005886">
    <property type="term" value="C:plasma membrane"/>
    <property type="evidence" value="ECO:0007669"/>
    <property type="project" value="UniProtKB-SubCell"/>
</dbReference>
<keyword evidence="10" id="KW-0812">Transmembrane</keyword>
<evidence type="ECO:0000256" key="8">
    <source>
        <dbReference type="ARBA" id="ARBA00022777"/>
    </source>
</evidence>
<dbReference type="PANTHER" id="PTHR44936:SF10">
    <property type="entry name" value="SENSOR PROTEIN RSTB"/>
    <property type="match status" value="1"/>
</dbReference>
<comment type="caution">
    <text evidence="12">The sequence shown here is derived from an EMBL/GenBank/DDBJ whole genome shotgun (WGS) entry which is preliminary data.</text>
</comment>
<evidence type="ECO:0000256" key="4">
    <source>
        <dbReference type="ARBA" id="ARBA00022475"/>
    </source>
</evidence>
<organism evidence="12 13">
    <name type="scientific">Pseudoalteromonas citrea</name>
    <dbReference type="NCBI Taxonomy" id="43655"/>
    <lineage>
        <taxon>Bacteria</taxon>
        <taxon>Pseudomonadati</taxon>
        <taxon>Pseudomonadota</taxon>
        <taxon>Gammaproteobacteria</taxon>
        <taxon>Alteromonadales</taxon>
        <taxon>Pseudoalteromonadaceae</taxon>
        <taxon>Pseudoalteromonas</taxon>
    </lineage>
</organism>
<dbReference type="CDD" id="cd00082">
    <property type="entry name" value="HisKA"/>
    <property type="match status" value="1"/>
</dbReference>
<dbReference type="EMBL" id="AHBZ03000027">
    <property type="protein sequence ID" value="KAF7764728.1"/>
    <property type="molecule type" value="Genomic_DNA"/>
</dbReference>
<dbReference type="InterPro" id="IPR003661">
    <property type="entry name" value="HisK_dim/P_dom"/>
</dbReference>
<dbReference type="GO" id="GO:0005524">
    <property type="term" value="F:ATP binding"/>
    <property type="evidence" value="ECO:0007669"/>
    <property type="project" value="UniProtKB-KW"/>
</dbReference>
<dbReference type="SUPFAM" id="SSF47384">
    <property type="entry name" value="Homodimeric domain of signal transducing histidine kinase"/>
    <property type="match status" value="1"/>
</dbReference>
<dbReference type="Proteomes" id="UP000016487">
    <property type="component" value="Unassembled WGS sequence"/>
</dbReference>
<dbReference type="InterPro" id="IPR036890">
    <property type="entry name" value="HATPase_C_sf"/>
</dbReference>
<dbReference type="AlphaFoldDB" id="A0AAD4AF62"/>
<evidence type="ECO:0000313" key="12">
    <source>
        <dbReference type="EMBL" id="KAF7764728.1"/>
    </source>
</evidence>
<evidence type="ECO:0000259" key="11">
    <source>
        <dbReference type="PROSITE" id="PS50109"/>
    </source>
</evidence>
<dbReference type="FunFam" id="3.30.565.10:FF:000006">
    <property type="entry name" value="Sensor histidine kinase WalK"/>
    <property type="match status" value="1"/>
</dbReference>
<dbReference type="InterPro" id="IPR050980">
    <property type="entry name" value="2C_sensor_his_kinase"/>
</dbReference>
<keyword evidence="5" id="KW-0597">Phosphoprotein</keyword>
<dbReference type="PANTHER" id="PTHR44936">
    <property type="entry name" value="SENSOR PROTEIN CREC"/>
    <property type="match status" value="1"/>
</dbReference>
<dbReference type="InterPro" id="IPR036097">
    <property type="entry name" value="HisK_dim/P_sf"/>
</dbReference>
<dbReference type="Pfam" id="PF02518">
    <property type="entry name" value="HATPase_c"/>
    <property type="match status" value="1"/>
</dbReference>
<dbReference type="PROSITE" id="PS50109">
    <property type="entry name" value="HIS_KIN"/>
    <property type="match status" value="1"/>
</dbReference>
<evidence type="ECO:0000256" key="2">
    <source>
        <dbReference type="ARBA" id="ARBA00004651"/>
    </source>
</evidence>
<reference evidence="12" key="1">
    <citation type="journal article" date="2012" name="J. Bacteriol.">
        <title>Genome sequences of type strains of seven species of the marine bacterium Pseudoalteromonas.</title>
        <authorList>
            <person name="Xie B.B."/>
            <person name="Shu Y.L."/>
            <person name="Qin Q.L."/>
            <person name="Rong J.C."/>
            <person name="Zhang X.Y."/>
            <person name="Chen X.L."/>
            <person name="Shi M."/>
            <person name="He H.L."/>
            <person name="Zhou B.C."/>
            <person name="Zhang Y.Z."/>
        </authorList>
    </citation>
    <scope>NUCLEOTIDE SEQUENCE</scope>
    <source>
        <strain evidence="12">DSM 8771</strain>
    </source>
</reference>
<proteinExistence type="predicted"/>
<keyword evidence="9" id="KW-0067">ATP-binding</keyword>
<feature type="domain" description="Histidine kinase" evidence="11">
    <location>
        <begin position="203"/>
        <end position="408"/>
    </location>
</feature>
<comment type="subcellular location">
    <subcellularLocation>
        <location evidence="2">Cell membrane</location>
        <topology evidence="2">Multi-pass membrane protein</topology>
    </subcellularLocation>
</comment>
<dbReference type="SMART" id="SM00388">
    <property type="entry name" value="HisKA"/>
    <property type="match status" value="1"/>
</dbReference>
<dbReference type="InterPro" id="IPR004358">
    <property type="entry name" value="Sig_transdc_His_kin-like_C"/>
</dbReference>
<evidence type="ECO:0000256" key="1">
    <source>
        <dbReference type="ARBA" id="ARBA00000085"/>
    </source>
</evidence>
<dbReference type="Pfam" id="PF00512">
    <property type="entry name" value="HisKA"/>
    <property type="match status" value="1"/>
</dbReference>
<dbReference type="Gene3D" id="1.10.287.130">
    <property type="match status" value="1"/>
</dbReference>
<sequence length="419" mass="46580">MIRLLISLYLVVFVSIVLINQSSELIWKSWVHQAPDELRHAQQVAKVLQGSVSDISQLPATVETLSSDDVAWLPEQMAALQQGDVITTFTEQGNALLTFRINGGDELAQLGPFLPASNALAKKYLFKLLSFAVLGLLLVLWLRPLWLDLMQLKRVTAQLAQGQLDISIQPSKFSAISNLTSQFHAMATKVASLMSDQKQLVNAVSHELRTPLARLKFALAMLAAKDPKEVQAMSQDVQEMELLIDEMLGYARLEIAAESLEYHFFDFSALVQCQIDKLQRTNSKDLHVALSPNIQLYADQHYIARVVQNLLQNACKYGKSKVHITLLVNHDEVELHVEDDGAGINPEDRNKVFAPFVRVDRSRNKASGGFGLGLAIVQKILTWHNGRCEINTSELGGAQFVMYLPSSKNPLSLEGRAIS</sequence>
<comment type="catalytic activity">
    <reaction evidence="1">
        <text>ATP + protein L-histidine = ADP + protein N-phospho-L-histidine.</text>
        <dbReference type="EC" id="2.7.13.3"/>
    </reaction>
</comment>
<evidence type="ECO:0000256" key="10">
    <source>
        <dbReference type="SAM" id="Phobius"/>
    </source>
</evidence>
<evidence type="ECO:0000256" key="6">
    <source>
        <dbReference type="ARBA" id="ARBA00022679"/>
    </source>
</evidence>
<dbReference type="Gene3D" id="3.30.565.10">
    <property type="entry name" value="Histidine kinase-like ATPase, C-terminal domain"/>
    <property type="match status" value="1"/>
</dbReference>
<evidence type="ECO:0000256" key="9">
    <source>
        <dbReference type="ARBA" id="ARBA00022840"/>
    </source>
</evidence>
<keyword evidence="10" id="KW-0472">Membrane</keyword>
<gene>
    <name evidence="12" type="primary">rstB</name>
    <name evidence="12" type="ORF">PCIT_b0781</name>
</gene>
<name>A0AAD4AF62_9GAMM</name>
<dbReference type="InterPro" id="IPR005467">
    <property type="entry name" value="His_kinase_dom"/>
</dbReference>
<dbReference type="InterPro" id="IPR003594">
    <property type="entry name" value="HATPase_dom"/>
</dbReference>
<dbReference type="SMART" id="SM00387">
    <property type="entry name" value="HATPase_c"/>
    <property type="match status" value="1"/>
</dbReference>
<dbReference type="PRINTS" id="PR00344">
    <property type="entry name" value="BCTRLSENSOR"/>
</dbReference>
<feature type="transmembrane region" description="Helical" evidence="10">
    <location>
        <begin position="124"/>
        <end position="142"/>
    </location>
</feature>
<dbReference type="RefSeq" id="WP_010365291.1">
    <property type="nucleotide sequence ID" value="NZ_AHBZ03000027.1"/>
</dbReference>
<protein>
    <recommendedName>
        <fullName evidence="3">histidine kinase</fullName>
        <ecNumber evidence="3">2.7.13.3</ecNumber>
    </recommendedName>
</protein>
<keyword evidence="4" id="KW-1003">Cell membrane</keyword>
<reference evidence="12" key="2">
    <citation type="submission" date="2015-03" db="EMBL/GenBank/DDBJ databases">
        <title>Genome sequence of Pseudoalteromonas citrea.</title>
        <authorList>
            <person name="Xie B.-B."/>
            <person name="Rong J.-C."/>
            <person name="Qin Q.-L."/>
            <person name="Zhang Y.-Z."/>
        </authorList>
    </citation>
    <scope>NUCLEOTIDE SEQUENCE</scope>
    <source>
        <strain evidence="12">DSM 8771</strain>
    </source>
</reference>
<evidence type="ECO:0000256" key="3">
    <source>
        <dbReference type="ARBA" id="ARBA00012438"/>
    </source>
</evidence>
<evidence type="ECO:0000256" key="5">
    <source>
        <dbReference type="ARBA" id="ARBA00022553"/>
    </source>
</evidence>
<dbReference type="GO" id="GO:0000155">
    <property type="term" value="F:phosphorelay sensor kinase activity"/>
    <property type="evidence" value="ECO:0007669"/>
    <property type="project" value="InterPro"/>
</dbReference>
<accession>A0AAD4AF62</accession>
<keyword evidence="10" id="KW-1133">Transmembrane helix</keyword>
<keyword evidence="8 12" id="KW-0418">Kinase</keyword>
<keyword evidence="7" id="KW-0547">Nucleotide-binding</keyword>
<dbReference type="SUPFAM" id="SSF55874">
    <property type="entry name" value="ATPase domain of HSP90 chaperone/DNA topoisomerase II/histidine kinase"/>
    <property type="match status" value="1"/>
</dbReference>
<dbReference type="EC" id="2.7.13.3" evidence="3"/>
<evidence type="ECO:0000256" key="7">
    <source>
        <dbReference type="ARBA" id="ARBA00022741"/>
    </source>
</evidence>
<evidence type="ECO:0000313" key="13">
    <source>
        <dbReference type="Proteomes" id="UP000016487"/>
    </source>
</evidence>